<dbReference type="Proteomes" id="UP001219525">
    <property type="component" value="Unassembled WGS sequence"/>
</dbReference>
<evidence type="ECO:0000313" key="2">
    <source>
        <dbReference type="Proteomes" id="UP001219525"/>
    </source>
</evidence>
<feature type="non-terminal residue" evidence="1">
    <location>
        <position position="296"/>
    </location>
</feature>
<name>A0AAD6Y616_9AGAR</name>
<accession>A0AAD6Y616</accession>
<dbReference type="EMBL" id="JARJCW010000088">
    <property type="protein sequence ID" value="KAJ7195793.1"/>
    <property type="molecule type" value="Genomic_DNA"/>
</dbReference>
<gene>
    <name evidence="1" type="ORF">GGX14DRAFT_322429</name>
</gene>
<keyword evidence="2" id="KW-1185">Reference proteome</keyword>
<dbReference type="AlphaFoldDB" id="A0AAD6Y616"/>
<dbReference type="PANTHER" id="PTHR35871">
    <property type="entry name" value="EXPRESSED PROTEIN"/>
    <property type="match status" value="1"/>
</dbReference>
<comment type="caution">
    <text evidence="1">The sequence shown here is derived from an EMBL/GenBank/DDBJ whole genome shotgun (WGS) entry which is preliminary data.</text>
</comment>
<sequence>LPDGKLREAPSVAAALDALKALRELLRPHRHSGKGHIDPGLDAFTRIRMESMQSMLNFYTSPLSKTHGCWAASSLQAAISLGKGIYWSRQVRLLVRAFIADRTVLPLNPYGYWTTSMLVDEELNSEISLHLQELGKDITAHKLVEFLARPEVMQKHGISKKISIRTAERYLRELGFRWMHPKKGQYADGHERADVVAYRKDTFLPKWRKIRVRMDAWSKENLPFFGPDVPGKRVVVWFHDESIFYAHDRRRKTWYHKDAPAKPYAKGEGASCMIADFVSSKYGWLRSPDGTRSARV</sequence>
<organism evidence="1 2">
    <name type="scientific">Mycena pura</name>
    <dbReference type="NCBI Taxonomy" id="153505"/>
    <lineage>
        <taxon>Eukaryota</taxon>
        <taxon>Fungi</taxon>
        <taxon>Dikarya</taxon>
        <taxon>Basidiomycota</taxon>
        <taxon>Agaricomycotina</taxon>
        <taxon>Agaricomycetes</taxon>
        <taxon>Agaricomycetidae</taxon>
        <taxon>Agaricales</taxon>
        <taxon>Marasmiineae</taxon>
        <taxon>Mycenaceae</taxon>
        <taxon>Mycena</taxon>
    </lineage>
</organism>
<feature type="non-terminal residue" evidence="1">
    <location>
        <position position="1"/>
    </location>
</feature>
<dbReference type="PANTHER" id="PTHR35871:SF1">
    <property type="entry name" value="CXC1-LIKE CYSTEINE CLUSTER ASSOCIATED WITH KDZ TRANSPOSASES DOMAIN-CONTAINING PROTEIN"/>
    <property type="match status" value="1"/>
</dbReference>
<protein>
    <submittedName>
        <fullName evidence="1">Uncharacterized protein</fullName>
    </submittedName>
</protein>
<evidence type="ECO:0000313" key="1">
    <source>
        <dbReference type="EMBL" id="KAJ7195793.1"/>
    </source>
</evidence>
<proteinExistence type="predicted"/>
<reference evidence="1" key="1">
    <citation type="submission" date="2023-03" db="EMBL/GenBank/DDBJ databases">
        <title>Massive genome expansion in bonnet fungi (Mycena s.s.) driven by repeated elements and novel gene families across ecological guilds.</title>
        <authorList>
            <consortium name="Lawrence Berkeley National Laboratory"/>
            <person name="Harder C.B."/>
            <person name="Miyauchi S."/>
            <person name="Viragh M."/>
            <person name="Kuo A."/>
            <person name="Thoen E."/>
            <person name="Andreopoulos B."/>
            <person name="Lu D."/>
            <person name="Skrede I."/>
            <person name="Drula E."/>
            <person name="Henrissat B."/>
            <person name="Morin E."/>
            <person name="Kohler A."/>
            <person name="Barry K."/>
            <person name="LaButti K."/>
            <person name="Morin E."/>
            <person name="Salamov A."/>
            <person name="Lipzen A."/>
            <person name="Mereny Z."/>
            <person name="Hegedus B."/>
            <person name="Baldrian P."/>
            <person name="Stursova M."/>
            <person name="Weitz H."/>
            <person name="Taylor A."/>
            <person name="Grigoriev I.V."/>
            <person name="Nagy L.G."/>
            <person name="Martin F."/>
            <person name="Kauserud H."/>
        </authorList>
    </citation>
    <scope>NUCLEOTIDE SEQUENCE</scope>
    <source>
        <strain evidence="1">9144</strain>
    </source>
</reference>